<name>A0A1F6VEM4_9PROT</name>
<dbReference type="InterPro" id="IPR040079">
    <property type="entry name" value="Glutathione_S-Trfase"/>
</dbReference>
<evidence type="ECO:0000259" key="1">
    <source>
        <dbReference type="PROSITE" id="PS50404"/>
    </source>
</evidence>
<dbReference type="SUPFAM" id="SSF47616">
    <property type="entry name" value="GST C-terminal domain-like"/>
    <property type="match status" value="1"/>
</dbReference>
<sequence>MITFYCGSGSPYAWRVWLALEHKQVPYDLEMLSFSAGDLKKPAFVALNPRCRVPILVEDGFVVYESAAIVEYIEDRFPLPAPRLFPAGVRERASARRLIRETDEYLARALESVLDEVLFKPRERWDEAAIGKVRAHFIGELDRFENYVPREGFLVDVVGAADYALYPLIALALRLDRLKPDIAIRPTVGAKLSAWMRRVEALPYFAKTYPPHWKDA</sequence>
<feature type="domain" description="GST C-terminal" evidence="2">
    <location>
        <begin position="88"/>
        <end position="216"/>
    </location>
</feature>
<evidence type="ECO:0008006" key="5">
    <source>
        <dbReference type="Google" id="ProtNLM"/>
    </source>
</evidence>
<dbReference type="SFLD" id="SFLDS00019">
    <property type="entry name" value="Glutathione_Transferase_(cytos"/>
    <property type="match status" value="1"/>
</dbReference>
<dbReference type="Proteomes" id="UP000179076">
    <property type="component" value="Unassembled WGS sequence"/>
</dbReference>
<dbReference type="InterPro" id="IPR036282">
    <property type="entry name" value="Glutathione-S-Trfase_C_sf"/>
</dbReference>
<dbReference type="InterPro" id="IPR010987">
    <property type="entry name" value="Glutathione-S-Trfase_C-like"/>
</dbReference>
<dbReference type="PANTHER" id="PTHR44051">
    <property type="entry name" value="GLUTATHIONE S-TRANSFERASE-RELATED"/>
    <property type="match status" value="1"/>
</dbReference>
<dbReference type="PANTHER" id="PTHR44051:SF8">
    <property type="entry name" value="GLUTATHIONE S-TRANSFERASE GSTA"/>
    <property type="match status" value="1"/>
</dbReference>
<dbReference type="EMBL" id="MFSP01000044">
    <property type="protein sequence ID" value="OGI68038.1"/>
    <property type="molecule type" value="Genomic_DNA"/>
</dbReference>
<evidence type="ECO:0000259" key="2">
    <source>
        <dbReference type="PROSITE" id="PS50405"/>
    </source>
</evidence>
<accession>A0A1F6VEM4</accession>
<dbReference type="AlphaFoldDB" id="A0A1F6VEM4"/>
<gene>
    <name evidence="3" type="ORF">A2W18_05665</name>
</gene>
<comment type="caution">
    <text evidence="3">The sequence shown here is derived from an EMBL/GenBank/DDBJ whole genome shotgun (WGS) entry which is preliminary data.</text>
</comment>
<organism evidence="3 4">
    <name type="scientific">Candidatus Muproteobacteria bacterium RBG_16_60_9</name>
    <dbReference type="NCBI Taxonomy" id="1817755"/>
    <lineage>
        <taxon>Bacteria</taxon>
        <taxon>Pseudomonadati</taxon>
        <taxon>Pseudomonadota</taxon>
        <taxon>Candidatus Muproteobacteria</taxon>
    </lineage>
</organism>
<dbReference type="CDD" id="cd00299">
    <property type="entry name" value="GST_C_family"/>
    <property type="match status" value="1"/>
</dbReference>
<feature type="domain" description="GST N-terminal" evidence="1">
    <location>
        <begin position="1"/>
        <end position="81"/>
    </location>
</feature>
<evidence type="ECO:0000313" key="3">
    <source>
        <dbReference type="EMBL" id="OGI68038.1"/>
    </source>
</evidence>
<dbReference type="PROSITE" id="PS50405">
    <property type="entry name" value="GST_CTER"/>
    <property type="match status" value="1"/>
</dbReference>
<dbReference type="InterPro" id="IPR004045">
    <property type="entry name" value="Glutathione_S-Trfase_N"/>
</dbReference>
<dbReference type="Gene3D" id="1.20.1050.10">
    <property type="match status" value="1"/>
</dbReference>
<dbReference type="Gene3D" id="3.40.30.10">
    <property type="entry name" value="Glutaredoxin"/>
    <property type="match status" value="1"/>
</dbReference>
<dbReference type="SFLD" id="SFLDG00358">
    <property type="entry name" value="Main_(cytGST)"/>
    <property type="match status" value="1"/>
</dbReference>
<dbReference type="PROSITE" id="PS50404">
    <property type="entry name" value="GST_NTER"/>
    <property type="match status" value="1"/>
</dbReference>
<dbReference type="Pfam" id="PF13409">
    <property type="entry name" value="GST_N_2"/>
    <property type="match status" value="1"/>
</dbReference>
<dbReference type="InterPro" id="IPR036249">
    <property type="entry name" value="Thioredoxin-like_sf"/>
</dbReference>
<proteinExistence type="predicted"/>
<protein>
    <recommendedName>
        <fullName evidence="5">Glutathione S-transferase</fullName>
    </recommendedName>
</protein>
<dbReference type="SUPFAM" id="SSF52833">
    <property type="entry name" value="Thioredoxin-like"/>
    <property type="match status" value="1"/>
</dbReference>
<reference evidence="3 4" key="1">
    <citation type="journal article" date="2016" name="Nat. Commun.">
        <title>Thousands of microbial genomes shed light on interconnected biogeochemical processes in an aquifer system.</title>
        <authorList>
            <person name="Anantharaman K."/>
            <person name="Brown C.T."/>
            <person name="Hug L.A."/>
            <person name="Sharon I."/>
            <person name="Castelle C.J."/>
            <person name="Probst A.J."/>
            <person name="Thomas B.C."/>
            <person name="Singh A."/>
            <person name="Wilkins M.J."/>
            <person name="Karaoz U."/>
            <person name="Brodie E.L."/>
            <person name="Williams K.H."/>
            <person name="Hubbard S.S."/>
            <person name="Banfield J.F."/>
        </authorList>
    </citation>
    <scope>NUCLEOTIDE SEQUENCE [LARGE SCALE GENOMIC DNA]</scope>
</reference>
<evidence type="ECO:0000313" key="4">
    <source>
        <dbReference type="Proteomes" id="UP000179076"/>
    </source>
</evidence>